<name>A0A1X1WFZ1_MYCIR</name>
<dbReference type="Proteomes" id="UP000193622">
    <property type="component" value="Unassembled WGS sequence"/>
</dbReference>
<proteinExistence type="predicted"/>
<comment type="caution">
    <text evidence="1">The sequence shown here is derived from an EMBL/GenBank/DDBJ whole genome shotgun (WGS) entry which is preliminary data.</text>
</comment>
<protein>
    <submittedName>
        <fullName evidence="1">Uncharacterized protein</fullName>
    </submittedName>
</protein>
<evidence type="ECO:0000313" key="2">
    <source>
        <dbReference type="Proteomes" id="UP000193622"/>
    </source>
</evidence>
<dbReference type="EMBL" id="LQPC01000041">
    <property type="protein sequence ID" value="ORV85494.1"/>
    <property type="molecule type" value="Genomic_DNA"/>
</dbReference>
<gene>
    <name evidence="1" type="ORF">AWC12_20515</name>
</gene>
<accession>A0A1X1WFZ1</accession>
<organism evidence="1 2">
    <name type="scientific">Mycolicibacterium iranicum</name>
    <name type="common">Mycobacterium iranicum</name>
    <dbReference type="NCBI Taxonomy" id="912594"/>
    <lineage>
        <taxon>Bacteria</taxon>
        <taxon>Bacillati</taxon>
        <taxon>Actinomycetota</taxon>
        <taxon>Actinomycetes</taxon>
        <taxon>Mycobacteriales</taxon>
        <taxon>Mycobacteriaceae</taxon>
        <taxon>Mycolicibacterium</taxon>
    </lineage>
</organism>
<evidence type="ECO:0000313" key="1">
    <source>
        <dbReference type="EMBL" id="ORV85494.1"/>
    </source>
</evidence>
<sequence length="144" mass="15985">MTEAVETGLWKVLENAETHLKMRFEPVAKTVGADTPVGACIDWEHHPVTGKPCGDDFLLCLQCSNAFATSRHLPRLIELRHQLESVASTDGPDWTDFRAMAYACLLALIDDRTLISAADYLSAERAITDDDRSEIHLLLNGKYA</sequence>
<dbReference type="AlphaFoldDB" id="A0A1X1WFZ1"/>
<reference evidence="1 2" key="1">
    <citation type="submission" date="2016-01" db="EMBL/GenBank/DDBJ databases">
        <title>The new phylogeny of the genus Mycobacterium.</title>
        <authorList>
            <person name="Tarcisio F."/>
            <person name="Conor M."/>
            <person name="Antonella G."/>
            <person name="Elisabetta G."/>
            <person name="Giulia F.S."/>
            <person name="Sara T."/>
            <person name="Anna F."/>
            <person name="Clotilde B."/>
            <person name="Roberto B."/>
            <person name="Veronica D.S."/>
            <person name="Fabio R."/>
            <person name="Monica P."/>
            <person name="Olivier J."/>
            <person name="Enrico T."/>
            <person name="Nicola S."/>
        </authorList>
    </citation>
    <scope>NUCLEOTIDE SEQUENCE [LARGE SCALE GENOMIC DNA]</scope>
    <source>
        <strain evidence="1 2">DSM 45541</strain>
    </source>
</reference>